<dbReference type="EMBL" id="VSSQ01084327">
    <property type="protein sequence ID" value="MPN32359.1"/>
    <property type="molecule type" value="Genomic_DNA"/>
</dbReference>
<sequence>MGGEIGSALSPAPAHEQPQAAGADNQKQTAYAPQAARAAGAGDGRVLDNLNADIRAVAAGADHRRFLL</sequence>
<organism evidence="2">
    <name type="scientific">bioreactor metagenome</name>
    <dbReference type="NCBI Taxonomy" id="1076179"/>
    <lineage>
        <taxon>unclassified sequences</taxon>
        <taxon>metagenomes</taxon>
        <taxon>ecological metagenomes</taxon>
    </lineage>
</organism>
<gene>
    <name evidence="2" type="ORF">SDC9_179837</name>
</gene>
<comment type="caution">
    <text evidence="2">The sequence shown here is derived from an EMBL/GenBank/DDBJ whole genome shotgun (WGS) entry which is preliminary data.</text>
</comment>
<evidence type="ECO:0000313" key="2">
    <source>
        <dbReference type="EMBL" id="MPN32359.1"/>
    </source>
</evidence>
<protein>
    <submittedName>
        <fullName evidence="2">Uncharacterized protein</fullName>
    </submittedName>
</protein>
<feature type="region of interest" description="Disordered" evidence="1">
    <location>
        <begin position="1"/>
        <end position="38"/>
    </location>
</feature>
<evidence type="ECO:0000256" key="1">
    <source>
        <dbReference type="SAM" id="MobiDB-lite"/>
    </source>
</evidence>
<name>A0A645H2Y5_9ZZZZ</name>
<dbReference type="AlphaFoldDB" id="A0A645H2Y5"/>
<accession>A0A645H2Y5</accession>
<reference evidence="2" key="1">
    <citation type="submission" date="2019-08" db="EMBL/GenBank/DDBJ databases">
        <authorList>
            <person name="Kucharzyk K."/>
            <person name="Murdoch R.W."/>
            <person name="Higgins S."/>
            <person name="Loffler F."/>
        </authorList>
    </citation>
    <scope>NUCLEOTIDE SEQUENCE</scope>
</reference>
<proteinExistence type="predicted"/>